<feature type="transmembrane region" description="Helical" evidence="1">
    <location>
        <begin position="101"/>
        <end position="121"/>
    </location>
</feature>
<keyword evidence="1" id="KW-1133">Transmembrane helix</keyword>
<evidence type="ECO:0000256" key="1">
    <source>
        <dbReference type="SAM" id="Phobius"/>
    </source>
</evidence>
<dbReference type="EMBL" id="JADJMH010000005">
    <property type="protein sequence ID" value="MBK7674603.1"/>
    <property type="molecule type" value="Genomic_DNA"/>
</dbReference>
<gene>
    <name evidence="2" type="ORF">IPJ27_07440</name>
</gene>
<dbReference type="AlphaFoldDB" id="A0A935UGM2"/>
<feature type="transmembrane region" description="Helical" evidence="1">
    <location>
        <begin position="72"/>
        <end position="89"/>
    </location>
</feature>
<evidence type="ECO:0008006" key="4">
    <source>
        <dbReference type="Google" id="ProtNLM"/>
    </source>
</evidence>
<evidence type="ECO:0000313" key="3">
    <source>
        <dbReference type="Proteomes" id="UP000697998"/>
    </source>
</evidence>
<reference evidence="2 3" key="1">
    <citation type="submission" date="2020-10" db="EMBL/GenBank/DDBJ databases">
        <title>Connecting structure to function with the recovery of over 1000 high-quality activated sludge metagenome-assembled genomes encoding full-length rRNA genes using long-read sequencing.</title>
        <authorList>
            <person name="Singleton C.M."/>
            <person name="Petriglieri F."/>
            <person name="Kristensen J.M."/>
            <person name="Kirkegaard R.H."/>
            <person name="Michaelsen T.Y."/>
            <person name="Andersen M.H."/>
            <person name="Karst S.M."/>
            <person name="Dueholm M.S."/>
            <person name="Nielsen P.H."/>
            <person name="Albertsen M."/>
        </authorList>
    </citation>
    <scope>NUCLEOTIDE SEQUENCE [LARGE SCALE GENOMIC DNA]</scope>
    <source>
        <strain evidence="2">EsbW_18-Q3-R4-48_BATAC.285</strain>
    </source>
</reference>
<dbReference type="Proteomes" id="UP000697998">
    <property type="component" value="Unassembled WGS sequence"/>
</dbReference>
<sequence>MTAKAEPVLGRMKMIKRLNNYILSKIMGIRLRAVAAVFLGGFAGLSLTATILPTVISVLGVTDDFSARIDLAGFAVYSFLAWAVGGWAAQRTASAQAGAVILGLIGAVSAAIFATMAYGAAKEVLMLLLLCAAAGLAYGTFGGMLIAMALGENKTPEPD</sequence>
<feature type="transmembrane region" description="Helical" evidence="1">
    <location>
        <begin position="127"/>
        <end position="150"/>
    </location>
</feature>
<proteinExistence type="predicted"/>
<keyword evidence="1" id="KW-0812">Transmembrane</keyword>
<organism evidence="2 3">
    <name type="scientific">Candidatus Accumulibacter proximus</name>
    <dbReference type="NCBI Taxonomy" id="2954385"/>
    <lineage>
        <taxon>Bacteria</taxon>
        <taxon>Pseudomonadati</taxon>
        <taxon>Pseudomonadota</taxon>
        <taxon>Betaproteobacteria</taxon>
        <taxon>Candidatus Accumulibacter</taxon>
    </lineage>
</organism>
<evidence type="ECO:0000313" key="2">
    <source>
        <dbReference type="EMBL" id="MBK7674603.1"/>
    </source>
</evidence>
<accession>A0A935UGM2</accession>
<name>A0A935UGM2_9PROT</name>
<comment type="caution">
    <text evidence="2">The sequence shown here is derived from an EMBL/GenBank/DDBJ whole genome shotgun (WGS) entry which is preliminary data.</text>
</comment>
<keyword evidence="1" id="KW-0472">Membrane</keyword>
<protein>
    <recommendedName>
        <fullName evidence="4">TIGR04086 family membrane protein</fullName>
    </recommendedName>
</protein>